<evidence type="ECO:0000313" key="1">
    <source>
        <dbReference type="EMBL" id="CAK7893630.1"/>
    </source>
</evidence>
<sequence>MCSTYPQTFQQNFSCLSTGLRRHEGVFSSTSNIVELAGCYGNSSASNLCGSTYPKSTNVSTPTLNNATPTLVSSSTSYLSRNVLSPFAPKSAWTKPRADYQCRLSLVQYPSSVFSGMPYYKFEVSFFMNYIDAPPQSPNNCKNNKIDSGNSSDEVAEIFDVVNEESSEDEQAGLVGVVKKTQCDISVNCEYDQLCHVDYSDEFFEQFNSPTIELSTIPICDESSECEQEISKPWYYDFDELVDIVNFLGSVDRVDFFGLGRTSMAPAEPVEIQALVSDVDSTLEPGLEEIEDDKYLTFEELLDIVHFLGLAPKSTPVRKLTWAEHLSIQKVVPKKEAPKKEALKNKTTILRKAVPTIVSVEVQVEAPPIVESKDSDYYFDLPFSLEDLDDLEDKCLSFDELVDIVQFLGFAPKSTSVQKINGAEHLSQRVETHVINSSDPWYYDFDELVEIVNFLGLVDQSDSFCTRVTCAPASVECHKPWYSDFDELVDIVHLLGFGPTQSDPTEITTPWYSDFDELVRIVHLLGFGPVQSESSEISTPWYSDFDELVDIVHLLGFGPVQSESAEITTPWYSDFDELVSIVHLLGMGPQLPSVPKKTWAEHLSVRKVPTVKVITSKKSTVLRKSLPKKVPDILPAETIVSTKGIPYKSPPAKISNKSNAKKNLFENKSFNKSILEDSVCKKPHVNRAPEETMIQMKTGQTLKQITWANHLATKRVSKVKYRRLK</sequence>
<organism evidence="1 2">
    <name type="scientific">[Candida] anglica</name>
    <dbReference type="NCBI Taxonomy" id="148631"/>
    <lineage>
        <taxon>Eukaryota</taxon>
        <taxon>Fungi</taxon>
        <taxon>Dikarya</taxon>
        <taxon>Ascomycota</taxon>
        <taxon>Saccharomycotina</taxon>
        <taxon>Pichiomycetes</taxon>
        <taxon>Debaryomycetaceae</taxon>
        <taxon>Kurtzmaniella</taxon>
    </lineage>
</organism>
<reference evidence="1 2" key="1">
    <citation type="submission" date="2024-01" db="EMBL/GenBank/DDBJ databases">
        <authorList>
            <consortium name="Genoscope - CEA"/>
            <person name="William W."/>
        </authorList>
    </citation>
    <scope>NUCLEOTIDE SEQUENCE [LARGE SCALE GENOMIC DNA]</scope>
    <source>
        <strain evidence="1 2">29B2s-10</strain>
    </source>
</reference>
<proteinExistence type="predicted"/>
<dbReference type="EMBL" id="OZ004253">
    <property type="protein sequence ID" value="CAK7893630.1"/>
    <property type="molecule type" value="Genomic_DNA"/>
</dbReference>
<name>A0ABP0E661_9ASCO</name>
<evidence type="ECO:0000313" key="2">
    <source>
        <dbReference type="Proteomes" id="UP001497600"/>
    </source>
</evidence>
<keyword evidence="2" id="KW-1185">Reference proteome</keyword>
<protein>
    <submittedName>
        <fullName evidence="1">Uncharacterized protein</fullName>
    </submittedName>
</protein>
<gene>
    <name evidence="1" type="ORF">CAAN4_A08152</name>
</gene>
<accession>A0ABP0E661</accession>
<dbReference type="Proteomes" id="UP001497600">
    <property type="component" value="Chromosome A"/>
</dbReference>